<dbReference type="Gene3D" id="3.30.420.280">
    <property type="match status" value="1"/>
</dbReference>
<evidence type="ECO:0000313" key="3">
    <source>
        <dbReference type="EMBL" id="VYS75895.1"/>
    </source>
</evidence>
<dbReference type="PANTHER" id="PTHR39184">
    <property type="match status" value="1"/>
</dbReference>
<dbReference type="Pfam" id="PF17288">
    <property type="entry name" value="Terminase_3C"/>
    <property type="match status" value="1"/>
</dbReference>
<dbReference type="AlphaFoldDB" id="A0A6N2R7A8"/>
<evidence type="ECO:0000259" key="2">
    <source>
        <dbReference type="Pfam" id="PF17288"/>
    </source>
</evidence>
<evidence type="ECO:0000259" key="1">
    <source>
        <dbReference type="Pfam" id="PF04466"/>
    </source>
</evidence>
<name>A0A6N2R7A8_9FIRM</name>
<dbReference type="InterPro" id="IPR006437">
    <property type="entry name" value="Phage_terminase_lsu"/>
</dbReference>
<protein>
    <submittedName>
        <fullName evidence="3">Phage terminase large subunit</fullName>
    </submittedName>
</protein>
<dbReference type="NCBIfam" id="TIGR01547">
    <property type="entry name" value="phage_term_2"/>
    <property type="match status" value="1"/>
</dbReference>
<dbReference type="InterPro" id="IPR052380">
    <property type="entry name" value="Viral_DNA_packaging_terminase"/>
</dbReference>
<dbReference type="Gene3D" id="3.40.50.300">
    <property type="entry name" value="P-loop containing nucleotide triphosphate hydrolases"/>
    <property type="match status" value="1"/>
</dbReference>
<dbReference type="PANTHER" id="PTHR39184:SF1">
    <property type="entry name" value="PBSX PHAGE TERMINASE LARGE SUBUNIT"/>
    <property type="match status" value="1"/>
</dbReference>
<accession>A0A6N2R7A8</accession>
<proteinExistence type="predicted"/>
<gene>
    <name evidence="3" type="ORF">AULFYP135_00232</name>
</gene>
<dbReference type="InterPro" id="IPR035412">
    <property type="entry name" value="Terminase_L_N"/>
</dbReference>
<dbReference type="EMBL" id="CACRSL010000003">
    <property type="protein sequence ID" value="VYS75895.1"/>
    <property type="molecule type" value="Genomic_DNA"/>
</dbReference>
<dbReference type="Pfam" id="PF04466">
    <property type="entry name" value="Terminase_3"/>
    <property type="match status" value="1"/>
</dbReference>
<reference evidence="3" key="1">
    <citation type="submission" date="2019-11" db="EMBL/GenBank/DDBJ databases">
        <authorList>
            <person name="Feng L."/>
        </authorList>
    </citation>
    <scope>NUCLEOTIDE SEQUENCE</scope>
    <source>
        <strain evidence="3">AundefinedLFYP135</strain>
    </source>
</reference>
<sequence>MAAVKLSKVIAPSFAGVHSDIKKHGHTHYWLKGGRGSAKSSFISVEIVLGIMRDAGNGLHTNAVVLRRYGVTLRESVFEQIGWAVNALGVSQLWRDSVSPMSYTYLPTGQKILFRGVDDPTKAKSIKFSKGWAKYLWYEECVEFEGEEKLRNINQSVLRGGADFFVFYSFNPPKSARNWVNQYVAIEREDTLVHHSTYLTVPPQWLGEQFLVEAEHLKEVKPEAYRHEYLGEVTGTGGEVFSNVTLRAITDEEISRFNNLRRGIDWGYAADPFAYNVCHYDKTRRRLYIFREIHKVKLSNRAAADLIKPEAGGARITCDSAEPKSIDEVKGYGLRVVGAKKGPDSVEYGVKWLQDLEEIIIDPARCPETAREFSGYELERDREGNFKAGYPDKDNHHIDAVRYACEDDMRRPGVRVMK</sequence>
<feature type="domain" description="Phage terminase large subunit N-terminal" evidence="1">
    <location>
        <begin position="27"/>
        <end position="232"/>
    </location>
</feature>
<organism evidence="3">
    <name type="scientific">uncultured Anaerotruncus sp</name>
    <dbReference type="NCBI Taxonomy" id="905011"/>
    <lineage>
        <taxon>Bacteria</taxon>
        <taxon>Bacillati</taxon>
        <taxon>Bacillota</taxon>
        <taxon>Clostridia</taxon>
        <taxon>Eubacteriales</taxon>
        <taxon>Oscillospiraceae</taxon>
        <taxon>Anaerotruncus</taxon>
        <taxon>environmental samples</taxon>
    </lineage>
</organism>
<dbReference type="InterPro" id="IPR035413">
    <property type="entry name" value="Terminase_L_C"/>
</dbReference>
<feature type="domain" description="Phage terminase large subunit C-terminal" evidence="2">
    <location>
        <begin position="265"/>
        <end position="407"/>
    </location>
</feature>
<dbReference type="InterPro" id="IPR027417">
    <property type="entry name" value="P-loop_NTPase"/>
</dbReference>